<dbReference type="GeneID" id="55966917"/>
<evidence type="ECO:0000259" key="1">
    <source>
        <dbReference type="Pfam" id="PF05368"/>
    </source>
</evidence>
<comment type="caution">
    <text evidence="2">The sequence shown here is derived from an EMBL/GenBank/DDBJ whole genome shotgun (WGS) entry which is preliminary data.</text>
</comment>
<organism evidence="2 3">
    <name type="scientific">Geosmithia morbida</name>
    <dbReference type="NCBI Taxonomy" id="1094350"/>
    <lineage>
        <taxon>Eukaryota</taxon>
        <taxon>Fungi</taxon>
        <taxon>Dikarya</taxon>
        <taxon>Ascomycota</taxon>
        <taxon>Pezizomycotina</taxon>
        <taxon>Sordariomycetes</taxon>
        <taxon>Hypocreomycetidae</taxon>
        <taxon>Hypocreales</taxon>
        <taxon>Bionectriaceae</taxon>
        <taxon>Geosmithia</taxon>
    </lineage>
</organism>
<dbReference type="InterPro" id="IPR036291">
    <property type="entry name" value="NAD(P)-bd_dom_sf"/>
</dbReference>
<dbReference type="InterPro" id="IPR008030">
    <property type="entry name" value="NmrA-like"/>
</dbReference>
<feature type="domain" description="NmrA-like" evidence="1">
    <location>
        <begin position="5"/>
        <end position="252"/>
    </location>
</feature>
<name>A0A9P5D8M7_9HYPO</name>
<dbReference type="SUPFAM" id="SSF51735">
    <property type="entry name" value="NAD(P)-binding Rossmann-fold domains"/>
    <property type="match status" value="1"/>
</dbReference>
<dbReference type="Proteomes" id="UP000749293">
    <property type="component" value="Unassembled WGS sequence"/>
</dbReference>
<dbReference type="InterPro" id="IPR051604">
    <property type="entry name" value="Ergot_Alk_Oxidoreductase"/>
</dbReference>
<protein>
    <submittedName>
        <fullName evidence="2">Nucleoside-diphosphate-sugar epimerase</fullName>
    </submittedName>
</protein>
<dbReference type="Gene3D" id="3.90.25.10">
    <property type="entry name" value="UDP-galactose 4-epimerase, domain 1"/>
    <property type="match status" value="1"/>
</dbReference>
<reference evidence="2" key="1">
    <citation type="submission" date="2020-03" db="EMBL/GenBank/DDBJ databases">
        <title>Site-based positive gene gene selection in Geosmithia morbida across the United States reveals a broad range of putative effectors and factors for local host and environmental adapation.</title>
        <authorList>
            <person name="Onufrak A."/>
            <person name="Murdoch R.W."/>
            <person name="Gazis R."/>
            <person name="Huff M."/>
            <person name="Staton M."/>
            <person name="Klingeman W."/>
            <person name="Hadziabdic D."/>
        </authorList>
    </citation>
    <scope>NUCLEOTIDE SEQUENCE</scope>
    <source>
        <strain evidence="2">1262</strain>
    </source>
</reference>
<proteinExistence type="predicted"/>
<dbReference type="Gene3D" id="3.40.50.720">
    <property type="entry name" value="NAD(P)-binding Rossmann-like Domain"/>
    <property type="match status" value="1"/>
</dbReference>
<dbReference type="Pfam" id="PF05368">
    <property type="entry name" value="NmrA"/>
    <property type="match status" value="1"/>
</dbReference>
<evidence type="ECO:0000313" key="3">
    <source>
        <dbReference type="Proteomes" id="UP000749293"/>
    </source>
</evidence>
<dbReference type="RefSeq" id="XP_035325602.1">
    <property type="nucleotide sequence ID" value="XM_035462672.1"/>
</dbReference>
<dbReference type="AlphaFoldDB" id="A0A9P5D8M7"/>
<dbReference type="PANTHER" id="PTHR43162:SF1">
    <property type="entry name" value="PRESTALK A DIFFERENTIATION PROTEIN A"/>
    <property type="match status" value="1"/>
</dbReference>
<dbReference type="EMBL" id="JAANYQ010000001">
    <property type="protein sequence ID" value="KAF4126950.1"/>
    <property type="molecule type" value="Genomic_DNA"/>
</dbReference>
<dbReference type="PANTHER" id="PTHR43162">
    <property type="match status" value="1"/>
</dbReference>
<accession>A0A9P5D8M7</accession>
<dbReference type="OrthoDB" id="413314at2759"/>
<sequence>MSPTPTILIAGATGNTGQNAVRRLSEKLDGSPLAGHRILALTRSAKNKTAQELSQLRHVEVLEKNWIDVSVEWLREQGVTRAFIAPHTGPSHFPDETGFHVSLRDAGVKYVVRISTTAQNVRPDAPAAYPRTHWAIDAVLESSGFQAKGELAWTTLHPNIFTHMVAGPAVQYVAAYAGGDHTTPLRLVIDRDAPVAYILPAEVGTVAAHLLLQTDSVLRSEHNGKRYVLNGPEDVTGQQVVDLIEAAIGAKVPGVVYRDASLMDPLLVEYAEEHRNVAESAKRALETWWDGAATTDSTSKEVFGFPEDVIPKTKFEQTFKEYLGQ</sequence>
<gene>
    <name evidence="2" type="ORF">GMORB2_0687</name>
</gene>
<keyword evidence="3" id="KW-1185">Reference proteome</keyword>
<evidence type="ECO:0000313" key="2">
    <source>
        <dbReference type="EMBL" id="KAF4126950.1"/>
    </source>
</evidence>